<feature type="domain" description="Bacteriophage Mu Gp45 N-terminal" evidence="2">
    <location>
        <begin position="26"/>
        <end position="92"/>
    </location>
</feature>
<dbReference type="InterPro" id="IPR014462">
    <property type="entry name" value="Phage_Mu_Gp45"/>
</dbReference>
<feature type="region of interest" description="Disordered" evidence="1">
    <location>
        <begin position="190"/>
        <end position="220"/>
    </location>
</feature>
<accession>A0A930DHV2</accession>
<evidence type="ECO:0000313" key="4">
    <source>
        <dbReference type="Proteomes" id="UP000780345"/>
    </source>
</evidence>
<dbReference type="Proteomes" id="UP000780345">
    <property type="component" value="Unassembled WGS sequence"/>
</dbReference>
<evidence type="ECO:0000313" key="3">
    <source>
        <dbReference type="EMBL" id="MBF1264518.1"/>
    </source>
</evidence>
<evidence type="ECO:0000256" key="1">
    <source>
        <dbReference type="SAM" id="MobiDB-lite"/>
    </source>
</evidence>
<sequence length="220" mass="23210">MSLAKMARKTGQVIQQIGETVRAAFRGKITLVVSSEPIQRVQLNGLADEVLQDLEHLQEFGFASNPPEGSEAVVIPLGGDTTHGIVVATQHGSFRVKNLAPGETAIFSQDGARIVIKRGKIIEADCDVFRVNCQTYEVNASAGADFKTPKLETSAVLTAQGQFNGNGGMAVEGGSGARFKGNIDLEGDFDSTGKVTNNGKNIGSDHKHRGDSNGTTSDPI</sequence>
<dbReference type="AlphaFoldDB" id="A0A930DHV2"/>
<comment type="caution">
    <text evidence="3">The sequence shown here is derived from an EMBL/GenBank/DDBJ whole genome shotgun (WGS) entry which is preliminary data.</text>
</comment>
<proteinExistence type="predicted"/>
<dbReference type="InterPro" id="IPR053861">
    <property type="entry name" value="Phage_Mu_Gp45_N"/>
</dbReference>
<dbReference type="InterPro" id="IPR013046">
    <property type="entry name" value="GpV/Gp45"/>
</dbReference>
<dbReference type="EMBL" id="JABZQQ010000010">
    <property type="protein sequence ID" value="MBF1264518.1"/>
    <property type="molecule type" value="Genomic_DNA"/>
</dbReference>
<organism evidence="3 4">
    <name type="scientific">Neisseria sicca</name>
    <dbReference type="NCBI Taxonomy" id="490"/>
    <lineage>
        <taxon>Bacteria</taxon>
        <taxon>Pseudomonadati</taxon>
        <taxon>Pseudomonadota</taxon>
        <taxon>Betaproteobacteria</taxon>
        <taxon>Neisseriales</taxon>
        <taxon>Neisseriaceae</taxon>
        <taxon>Neisseria</taxon>
    </lineage>
</organism>
<dbReference type="NCBIfam" id="TIGR01644">
    <property type="entry name" value="phage_P2_V"/>
    <property type="match status" value="1"/>
</dbReference>
<dbReference type="Pfam" id="PF06890">
    <property type="entry name" value="Phage_Mu_Gp45"/>
    <property type="match status" value="1"/>
</dbReference>
<name>A0A930DHV2_NEISI</name>
<dbReference type="PIRSF" id="PIRSF012337">
    <property type="entry name" value="gp45"/>
    <property type="match status" value="1"/>
</dbReference>
<gene>
    <name evidence="3" type="ORF">HXM80_02275</name>
</gene>
<protein>
    <submittedName>
        <fullName evidence="3">Phage baseplate assembly protein V</fullName>
    </submittedName>
</protein>
<evidence type="ECO:0000259" key="2">
    <source>
        <dbReference type="Pfam" id="PF06890"/>
    </source>
</evidence>
<reference evidence="3" key="1">
    <citation type="submission" date="2020-04" db="EMBL/GenBank/DDBJ databases">
        <title>Deep metagenomics examines the oral microbiome during advanced dental caries in children, revealing novel taxa and co-occurrences with host molecules.</title>
        <authorList>
            <person name="Baker J.L."/>
            <person name="Morton J.T."/>
            <person name="Dinis M."/>
            <person name="Alvarez R."/>
            <person name="Tran N.C."/>
            <person name="Knight R."/>
            <person name="Edlund A."/>
        </authorList>
    </citation>
    <scope>NUCLEOTIDE SEQUENCE</scope>
    <source>
        <strain evidence="3">JCVI_32_bin.62</strain>
    </source>
</reference>